<feature type="region of interest" description="Disordered" evidence="1">
    <location>
        <begin position="1"/>
        <end position="36"/>
    </location>
</feature>
<feature type="transmembrane region" description="Helical" evidence="2">
    <location>
        <begin position="277"/>
        <end position="297"/>
    </location>
</feature>
<keyword evidence="4" id="KW-1185">Reference proteome</keyword>
<gene>
    <name evidence="3" type="ORF">MVEN_01865800</name>
</gene>
<dbReference type="PANTHER" id="PTHR40465">
    <property type="entry name" value="CHROMOSOME 1, WHOLE GENOME SHOTGUN SEQUENCE"/>
    <property type="match status" value="1"/>
</dbReference>
<sequence>MGVDEPQTNPGVVRRESTHAATVASTAAADTSASGEGEGPAFACAFALLCDQGPHRLKLKQKHLLSYDSDLHWLSSYVTTVSSLLRHGYDLQGPEFNIVCFPRTPRGSILAFFLFVFIPAMGEFDQTIGFTLMGVTVNTYLTGLIMSQFFTYWNARYQDPCWIKLLVAFLFIANTTQAGAVVYMSWFYCVTNFANPRVVAISLWPDTFTSLITAILAITNQMLQTWRIYLFAGNRILIGFLVATSVVACGTGVAASIEAWISFRQAKHVSLQSIVEVNLALQFSIDVIIASELYLFLVA</sequence>
<feature type="transmembrane region" description="Helical" evidence="2">
    <location>
        <begin position="107"/>
        <end position="124"/>
    </location>
</feature>
<evidence type="ECO:0000313" key="3">
    <source>
        <dbReference type="EMBL" id="KAF7341297.1"/>
    </source>
</evidence>
<proteinExistence type="predicted"/>
<name>A0A8H6XHR7_9AGAR</name>
<accession>A0A8H6XHR7</accession>
<evidence type="ECO:0000313" key="4">
    <source>
        <dbReference type="Proteomes" id="UP000620124"/>
    </source>
</evidence>
<keyword evidence="2" id="KW-0472">Membrane</keyword>
<evidence type="ECO:0000256" key="2">
    <source>
        <dbReference type="SAM" id="Phobius"/>
    </source>
</evidence>
<dbReference type="PANTHER" id="PTHR40465:SF1">
    <property type="entry name" value="DUF6534 DOMAIN-CONTAINING PROTEIN"/>
    <property type="match status" value="1"/>
</dbReference>
<feature type="transmembrane region" description="Helical" evidence="2">
    <location>
        <begin position="130"/>
        <end position="153"/>
    </location>
</feature>
<dbReference type="OrthoDB" id="3010283at2759"/>
<dbReference type="EMBL" id="JACAZI010000018">
    <property type="protein sequence ID" value="KAF7341297.1"/>
    <property type="molecule type" value="Genomic_DNA"/>
</dbReference>
<reference evidence="3" key="1">
    <citation type="submission" date="2020-05" db="EMBL/GenBank/DDBJ databases">
        <title>Mycena genomes resolve the evolution of fungal bioluminescence.</title>
        <authorList>
            <person name="Tsai I.J."/>
        </authorList>
    </citation>
    <scope>NUCLEOTIDE SEQUENCE</scope>
    <source>
        <strain evidence="3">CCC161011</strain>
    </source>
</reference>
<organism evidence="3 4">
    <name type="scientific">Mycena venus</name>
    <dbReference type="NCBI Taxonomy" id="2733690"/>
    <lineage>
        <taxon>Eukaryota</taxon>
        <taxon>Fungi</taxon>
        <taxon>Dikarya</taxon>
        <taxon>Basidiomycota</taxon>
        <taxon>Agaricomycotina</taxon>
        <taxon>Agaricomycetes</taxon>
        <taxon>Agaricomycetidae</taxon>
        <taxon>Agaricales</taxon>
        <taxon>Marasmiineae</taxon>
        <taxon>Mycenaceae</taxon>
        <taxon>Mycena</taxon>
    </lineage>
</organism>
<protein>
    <submittedName>
        <fullName evidence="3">Uncharacterized protein</fullName>
    </submittedName>
</protein>
<evidence type="ECO:0000256" key="1">
    <source>
        <dbReference type="SAM" id="MobiDB-lite"/>
    </source>
</evidence>
<keyword evidence="2" id="KW-0812">Transmembrane</keyword>
<feature type="compositionally biased region" description="Low complexity" evidence="1">
    <location>
        <begin position="19"/>
        <end position="34"/>
    </location>
</feature>
<feature type="compositionally biased region" description="Polar residues" evidence="1">
    <location>
        <begin position="1"/>
        <end position="10"/>
    </location>
</feature>
<dbReference type="Proteomes" id="UP000620124">
    <property type="component" value="Unassembled WGS sequence"/>
</dbReference>
<comment type="caution">
    <text evidence="3">The sequence shown here is derived from an EMBL/GenBank/DDBJ whole genome shotgun (WGS) entry which is preliminary data.</text>
</comment>
<feature type="transmembrane region" description="Helical" evidence="2">
    <location>
        <begin position="236"/>
        <end position="257"/>
    </location>
</feature>
<dbReference type="AlphaFoldDB" id="A0A8H6XHR7"/>
<keyword evidence="2" id="KW-1133">Transmembrane helix</keyword>
<feature type="transmembrane region" description="Helical" evidence="2">
    <location>
        <begin position="165"/>
        <end position="188"/>
    </location>
</feature>